<dbReference type="GO" id="GO:0005829">
    <property type="term" value="C:cytosol"/>
    <property type="evidence" value="ECO:0007669"/>
    <property type="project" value="TreeGrafter"/>
</dbReference>
<evidence type="ECO:0000313" key="10">
    <source>
        <dbReference type="Proteomes" id="UP000217944"/>
    </source>
</evidence>
<evidence type="ECO:0000256" key="4">
    <source>
        <dbReference type="ARBA" id="ARBA00022840"/>
    </source>
</evidence>
<accession>A0A292YDC9</accession>
<evidence type="ECO:0000256" key="5">
    <source>
        <dbReference type="ARBA" id="ARBA00022917"/>
    </source>
</evidence>
<evidence type="ECO:0000256" key="8">
    <source>
        <dbReference type="HAMAP-Rule" id="MF_00255"/>
    </source>
</evidence>
<proteinExistence type="inferred from homology"/>
<protein>
    <recommendedName>
        <fullName evidence="8">Glycine--tRNA ligase beta subunit</fullName>
        <ecNumber evidence="8">6.1.1.14</ecNumber>
    </recommendedName>
    <alternativeName>
        <fullName evidence="8">Glycyl-tRNA synthetase beta subunit</fullName>
        <shortName evidence="8">GlyRS</shortName>
    </alternativeName>
</protein>
<keyword evidence="2 8" id="KW-0436">Ligase</keyword>
<name>A0A292YDC9_9BACT</name>
<comment type="caution">
    <text evidence="9">The sequence shown here is derived from an EMBL/GenBank/DDBJ whole genome shotgun (WGS) entry which is preliminary data.</text>
</comment>
<dbReference type="Proteomes" id="UP000217944">
    <property type="component" value="Unassembled WGS sequence"/>
</dbReference>
<sequence length="657" mass="76333">MLKPLLIEIGVEELPAIPLLKELPNIEKKWLNILEEYDLATDFDFFYTPRRLTLWHREFPTKQEDKTEEIWGAPKTIAEKNPKAIEGFAKKCGISPNEVKYKSKGNQEFLYFKKEIKGKESKELIPEMIEKWLKSLNFGKTMKWGNCEAEFIRPIRWILAMIEDEAVIFNKYCATSSNFTYGHRLFKDKIFIDFAGKYFCELDKKGVVLYQDERRKKILKDIDKIEKENGVKVEIDKDLLEEIVAITEYPTALFGKFDEEFLVLPPEVIITSMKEHQRYFPVFKDGKLTNAFVVVSNAYTDNFSKIINGNERVLRARLSDALFFYQNDLKNGLSIEGLKDIVYMDNLGSLYDKVKREEKIAEILANKFNTDKEKLIKAINLAKADLLTEMVYEFTELQGIMGYYYAKAAGVDEEIATAIKEQYTDTASNKTSALLNIARNLDTLAGLFSIGKIPKGNKDPFGLRRAANHIIKVSLENKIPLDFKEILEKIKPLYKNLNTDQLLEFIYERLYKFYNVNPSVIRAVLATGESNILEIDKKTKLLNEVVNSKDFKDLSVTFKRVANIVKDFDLNKINVDESLFEKDEEKELWNEFNKVKNYTDLEKKLDFLISLKPLIDKFFDNVMVNVEDEKIKNNRKSLIASIYKEFLDIADIKEITI</sequence>
<evidence type="ECO:0000313" key="9">
    <source>
        <dbReference type="EMBL" id="GAX87419.1"/>
    </source>
</evidence>
<evidence type="ECO:0000256" key="6">
    <source>
        <dbReference type="ARBA" id="ARBA00023146"/>
    </source>
</evidence>
<comment type="subunit">
    <text evidence="8">Tetramer of two alpha and two beta subunits.</text>
</comment>
<dbReference type="NCBIfam" id="TIGR00211">
    <property type="entry name" value="glyS"/>
    <property type="match status" value="1"/>
</dbReference>
<dbReference type="PANTHER" id="PTHR30075">
    <property type="entry name" value="GLYCYL-TRNA SYNTHETASE"/>
    <property type="match status" value="1"/>
</dbReference>
<dbReference type="RefSeq" id="WP_096258556.1">
    <property type="nucleotide sequence ID" value="NZ_BDME01000001.1"/>
</dbReference>
<dbReference type="InterPro" id="IPR015944">
    <property type="entry name" value="Gly-tRNA-synth_bsu"/>
</dbReference>
<dbReference type="OrthoDB" id="9775440at2"/>
<dbReference type="Pfam" id="PF02092">
    <property type="entry name" value="tRNA_synt_2f"/>
    <property type="match status" value="1"/>
</dbReference>
<dbReference type="InterPro" id="IPR006194">
    <property type="entry name" value="Gly-tRNA-synth_heterodimer"/>
</dbReference>
<evidence type="ECO:0000256" key="3">
    <source>
        <dbReference type="ARBA" id="ARBA00022741"/>
    </source>
</evidence>
<dbReference type="GO" id="GO:0005524">
    <property type="term" value="F:ATP binding"/>
    <property type="evidence" value="ECO:0007669"/>
    <property type="project" value="UniProtKB-UniRule"/>
</dbReference>
<dbReference type="PRINTS" id="PR01045">
    <property type="entry name" value="TRNASYNTHGB"/>
</dbReference>
<keyword evidence="5 8" id="KW-0648">Protein biosynthesis</keyword>
<dbReference type="EC" id="6.1.1.14" evidence="8"/>
<dbReference type="HAMAP" id="MF_00255">
    <property type="entry name" value="Gly_tRNA_synth_beta"/>
    <property type="match status" value="1"/>
</dbReference>
<keyword evidence="3 8" id="KW-0547">Nucleotide-binding</keyword>
<comment type="similarity">
    <text evidence="1 8">Belongs to the class-II aminoacyl-tRNA synthetase family.</text>
</comment>
<dbReference type="EMBL" id="BDME01000001">
    <property type="protein sequence ID" value="GAX87419.1"/>
    <property type="molecule type" value="Genomic_DNA"/>
</dbReference>
<gene>
    <name evidence="8" type="primary">glyS</name>
    <name evidence="9" type="ORF">LNAT_P0715</name>
</gene>
<evidence type="ECO:0000256" key="7">
    <source>
        <dbReference type="ARBA" id="ARBA00047937"/>
    </source>
</evidence>
<evidence type="ECO:0000256" key="2">
    <source>
        <dbReference type="ARBA" id="ARBA00022598"/>
    </source>
</evidence>
<dbReference type="PANTHER" id="PTHR30075:SF2">
    <property type="entry name" value="GLYCINE--TRNA LIGASE, CHLOROPLASTIC_MITOCHONDRIAL 2"/>
    <property type="match status" value="1"/>
</dbReference>
<keyword evidence="4 8" id="KW-0067">ATP-binding</keyword>
<organism evidence="9 10">
    <name type="scientific">Lebetimonas natsushimae</name>
    <dbReference type="NCBI Taxonomy" id="1936991"/>
    <lineage>
        <taxon>Bacteria</taxon>
        <taxon>Pseudomonadati</taxon>
        <taxon>Campylobacterota</taxon>
        <taxon>Epsilonproteobacteria</taxon>
        <taxon>Nautiliales</taxon>
        <taxon>Nautiliaceae</taxon>
        <taxon>Lebetimonas</taxon>
    </lineage>
</organism>
<evidence type="ECO:0000256" key="1">
    <source>
        <dbReference type="ARBA" id="ARBA00008226"/>
    </source>
</evidence>
<reference evidence="9 10" key="1">
    <citation type="journal article" date="2017" name="Syst. Appl. Microbiol.">
        <title>Lebetimonas natsushimae sp. nov., a novel strictly anaerobic, moderately thermophilic chemoautotroph isolated from a deep-sea hydrothermal vent polychaete nest in the Mid-Okinawa Trough.</title>
        <authorList>
            <person name="Nagata R."/>
            <person name="Takaki Y."/>
            <person name="Tame A."/>
            <person name="Nunoura T."/>
            <person name="Muto H."/>
            <person name="Mino S."/>
            <person name="Sawayama S."/>
            <person name="Takai K."/>
            <person name="Nakagawa S."/>
        </authorList>
    </citation>
    <scope>NUCLEOTIDE SEQUENCE [LARGE SCALE GENOMIC DNA]</scope>
    <source>
        <strain evidence="9 10">HS1857</strain>
    </source>
</reference>
<keyword evidence="10" id="KW-1185">Reference proteome</keyword>
<comment type="subcellular location">
    <subcellularLocation>
        <location evidence="8">Cytoplasm</location>
    </subcellularLocation>
</comment>
<dbReference type="GO" id="GO:0004820">
    <property type="term" value="F:glycine-tRNA ligase activity"/>
    <property type="evidence" value="ECO:0007669"/>
    <property type="project" value="UniProtKB-UniRule"/>
</dbReference>
<dbReference type="PROSITE" id="PS50861">
    <property type="entry name" value="AA_TRNA_LIGASE_II_GLYAB"/>
    <property type="match status" value="1"/>
</dbReference>
<keyword evidence="8" id="KW-0963">Cytoplasm</keyword>
<dbReference type="GO" id="GO:0006426">
    <property type="term" value="P:glycyl-tRNA aminoacylation"/>
    <property type="evidence" value="ECO:0007669"/>
    <property type="project" value="UniProtKB-UniRule"/>
</dbReference>
<dbReference type="AlphaFoldDB" id="A0A292YDC9"/>
<keyword evidence="6 8" id="KW-0030">Aminoacyl-tRNA synthetase</keyword>
<dbReference type="SUPFAM" id="SSF109604">
    <property type="entry name" value="HD-domain/PDEase-like"/>
    <property type="match status" value="1"/>
</dbReference>
<comment type="catalytic activity">
    <reaction evidence="7 8">
        <text>tRNA(Gly) + glycine + ATP = glycyl-tRNA(Gly) + AMP + diphosphate</text>
        <dbReference type="Rhea" id="RHEA:16013"/>
        <dbReference type="Rhea" id="RHEA-COMP:9664"/>
        <dbReference type="Rhea" id="RHEA-COMP:9683"/>
        <dbReference type="ChEBI" id="CHEBI:30616"/>
        <dbReference type="ChEBI" id="CHEBI:33019"/>
        <dbReference type="ChEBI" id="CHEBI:57305"/>
        <dbReference type="ChEBI" id="CHEBI:78442"/>
        <dbReference type="ChEBI" id="CHEBI:78522"/>
        <dbReference type="ChEBI" id="CHEBI:456215"/>
        <dbReference type="EC" id="6.1.1.14"/>
    </reaction>
</comment>